<dbReference type="GO" id="GO:0006351">
    <property type="term" value="P:DNA-templated transcription"/>
    <property type="evidence" value="ECO:0007669"/>
    <property type="project" value="InterPro"/>
</dbReference>
<dbReference type="InterPro" id="IPR007219">
    <property type="entry name" value="XnlR_reg_dom"/>
</dbReference>
<sequence length="607" mass="68318">MRVETLLDVTPALSSVSALNPVETEPVDIDNTFETASTISFDGPQRSFGLTGGSCFDTSWTAPADLWMNFEWNADIASPFGEFTRNLNDDLNPLTTNPLPDDMTAADQQSAITSADSQEASELEISEPEYYLSIYTRVGFEWVASKVGKHLVRLMMSDLTRRPRLGQHTLLRRSPEPDEETAWQYCNAYFDCDAATIFRIIDRSKFENRLREQFKSGTVNANDDSPWYALRNMVYALGSRFILTRGPQRRPFVEVQECGLKYFKNALSVIVDLMYTETSITAVQSLLVMSHFAEGLGSPPMDHILCSTALRLALAKRLHRAPAPGSNMSEAERQTRSLLFWAIYSYEKHVTLRSGCPSGIDDDDISSELPNSDDSQWFDFLIPLIRHARITSKVQKELDATRLYRQSIGDVIETIRRLEGELQSWADCIPGLISPGSSIKPSDLPAGVSVQLVTYIHFAYYGNLIAIHSPFAYPWMKKHFKEWGHQQVAEQTSLSTKAVVDSSRKIALAIKYVEIDCSSPIWMAVNFPLLALLSLFIFVIQDPHLPSVSSDIKLMEVIAGHFSYLEYETAGELGFPFIREMVRLSYAVVEETRKQHTQKTNYGSISG</sequence>
<organism evidence="3 4">
    <name type="scientific">Exophiala oligosperma</name>
    <dbReference type="NCBI Taxonomy" id="215243"/>
    <lineage>
        <taxon>Eukaryota</taxon>
        <taxon>Fungi</taxon>
        <taxon>Dikarya</taxon>
        <taxon>Ascomycota</taxon>
        <taxon>Pezizomycotina</taxon>
        <taxon>Eurotiomycetes</taxon>
        <taxon>Chaetothyriomycetidae</taxon>
        <taxon>Chaetothyriales</taxon>
        <taxon>Herpotrichiellaceae</taxon>
        <taxon>Exophiala</taxon>
    </lineage>
</organism>
<dbReference type="EMBL" id="KN847336">
    <property type="protein sequence ID" value="KIW42208.1"/>
    <property type="molecule type" value="Genomic_DNA"/>
</dbReference>
<dbReference type="SMART" id="SM00906">
    <property type="entry name" value="Fungal_trans"/>
    <property type="match status" value="1"/>
</dbReference>
<name>A0A0D2DGS2_9EURO</name>
<dbReference type="InterPro" id="IPR050987">
    <property type="entry name" value="AtrR-like"/>
</dbReference>
<accession>A0A0D2DGS2</accession>
<dbReference type="PANTHER" id="PTHR46910:SF25">
    <property type="entry name" value="ABC-TRANSPORTER-REGULATING TRANSCRIPTION FACTOR"/>
    <property type="match status" value="1"/>
</dbReference>
<gene>
    <name evidence="3" type="ORF">PV06_05773</name>
</gene>
<evidence type="ECO:0000313" key="4">
    <source>
        <dbReference type="Proteomes" id="UP000053342"/>
    </source>
</evidence>
<dbReference type="PANTHER" id="PTHR46910">
    <property type="entry name" value="TRANSCRIPTION FACTOR PDR1"/>
    <property type="match status" value="1"/>
</dbReference>
<dbReference type="GO" id="GO:0003677">
    <property type="term" value="F:DNA binding"/>
    <property type="evidence" value="ECO:0007669"/>
    <property type="project" value="InterPro"/>
</dbReference>
<keyword evidence="4" id="KW-1185">Reference proteome</keyword>
<dbReference type="Pfam" id="PF04082">
    <property type="entry name" value="Fungal_trans"/>
    <property type="match status" value="1"/>
</dbReference>
<dbReference type="HOGENOM" id="CLU_016058_0_1_1"/>
<keyword evidence="1" id="KW-0539">Nucleus</keyword>
<dbReference type="GO" id="GO:0008270">
    <property type="term" value="F:zinc ion binding"/>
    <property type="evidence" value="ECO:0007669"/>
    <property type="project" value="InterPro"/>
</dbReference>
<dbReference type="GO" id="GO:0003700">
    <property type="term" value="F:DNA-binding transcription factor activity"/>
    <property type="evidence" value="ECO:0007669"/>
    <property type="project" value="InterPro"/>
</dbReference>
<proteinExistence type="predicted"/>
<evidence type="ECO:0000259" key="2">
    <source>
        <dbReference type="SMART" id="SM00906"/>
    </source>
</evidence>
<reference evidence="3 4" key="1">
    <citation type="submission" date="2015-01" db="EMBL/GenBank/DDBJ databases">
        <title>The Genome Sequence of Exophiala oligosperma CBS72588.</title>
        <authorList>
            <consortium name="The Broad Institute Genomics Platform"/>
            <person name="Cuomo C."/>
            <person name="de Hoog S."/>
            <person name="Gorbushina A."/>
            <person name="Stielow B."/>
            <person name="Teixiera M."/>
            <person name="Abouelleil A."/>
            <person name="Chapman S.B."/>
            <person name="Priest M."/>
            <person name="Young S.K."/>
            <person name="Wortman J."/>
            <person name="Nusbaum C."/>
            <person name="Birren B."/>
        </authorList>
    </citation>
    <scope>NUCLEOTIDE SEQUENCE [LARGE SCALE GENOMIC DNA]</scope>
    <source>
        <strain evidence="3 4">CBS 72588</strain>
    </source>
</reference>
<feature type="domain" description="Xylanolytic transcriptional activator regulatory" evidence="2">
    <location>
        <begin position="302"/>
        <end position="376"/>
    </location>
</feature>
<protein>
    <recommendedName>
        <fullName evidence="2">Xylanolytic transcriptional activator regulatory domain-containing protein</fullName>
    </recommendedName>
</protein>
<dbReference type="OrthoDB" id="39175at2759"/>
<dbReference type="CDD" id="cd12148">
    <property type="entry name" value="fungal_TF_MHR"/>
    <property type="match status" value="1"/>
</dbReference>
<evidence type="ECO:0000313" key="3">
    <source>
        <dbReference type="EMBL" id="KIW42208.1"/>
    </source>
</evidence>
<dbReference type="GeneID" id="27357847"/>
<dbReference type="Proteomes" id="UP000053342">
    <property type="component" value="Unassembled WGS sequence"/>
</dbReference>
<evidence type="ECO:0000256" key="1">
    <source>
        <dbReference type="ARBA" id="ARBA00023242"/>
    </source>
</evidence>
<dbReference type="VEuPathDB" id="FungiDB:PV06_05773"/>
<dbReference type="AlphaFoldDB" id="A0A0D2DGS2"/>
<dbReference type="RefSeq" id="XP_016262424.1">
    <property type="nucleotide sequence ID" value="XM_016406820.1"/>
</dbReference>